<dbReference type="GeneTree" id="ENSGT00390000004417"/>
<evidence type="ECO:0000313" key="7">
    <source>
        <dbReference type="Proteomes" id="UP000694383"/>
    </source>
</evidence>
<dbReference type="GO" id="GO:0008237">
    <property type="term" value="F:metallopeptidase activity"/>
    <property type="evidence" value="ECO:0007669"/>
    <property type="project" value="UniProtKB-KW"/>
</dbReference>
<dbReference type="InterPro" id="IPR012548">
    <property type="entry name" value="MATCAP"/>
</dbReference>
<evidence type="ECO:0000256" key="3">
    <source>
        <dbReference type="ARBA" id="ARBA00022801"/>
    </source>
</evidence>
<name>A0A8C7XGX1_9TELE</name>
<dbReference type="PANTHER" id="PTHR31817">
    <property type="match status" value="1"/>
</dbReference>
<dbReference type="AlphaFoldDB" id="A0A8C7XGX1"/>
<dbReference type="Proteomes" id="UP000694383">
    <property type="component" value="Unplaced"/>
</dbReference>
<dbReference type="Ensembl" id="ENSOSIT00000013883.1">
    <property type="protein sequence ID" value="ENSOSIP00000013109.1"/>
    <property type="gene ID" value="ENSOSIG00000007588.1"/>
</dbReference>
<protein>
    <submittedName>
        <fullName evidence="6">Microtubule associated tyrosine carboxypeptidase 2</fullName>
    </submittedName>
</protein>
<reference evidence="6" key="1">
    <citation type="submission" date="2025-08" db="UniProtKB">
        <authorList>
            <consortium name="Ensembl"/>
        </authorList>
    </citation>
    <scope>IDENTIFICATION</scope>
</reference>
<evidence type="ECO:0000313" key="6">
    <source>
        <dbReference type="Ensembl" id="ENSOSIP00000013109.1"/>
    </source>
</evidence>
<dbReference type="SMART" id="SM01154">
    <property type="entry name" value="DUF1704"/>
    <property type="match status" value="1"/>
</dbReference>
<reference evidence="6" key="2">
    <citation type="submission" date="2025-09" db="UniProtKB">
        <authorList>
            <consortium name="Ensembl"/>
        </authorList>
    </citation>
    <scope>IDENTIFICATION</scope>
</reference>
<keyword evidence="4" id="KW-0482">Metalloprotease</keyword>
<evidence type="ECO:0000256" key="4">
    <source>
        <dbReference type="ARBA" id="ARBA00023049"/>
    </source>
</evidence>
<organism evidence="6 7">
    <name type="scientific">Oryzias sinensis</name>
    <name type="common">Chinese medaka</name>
    <dbReference type="NCBI Taxonomy" id="183150"/>
    <lineage>
        <taxon>Eukaryota</taxon>
        <taxon>Metazoa</taxon>
        <taxon>Chordata</taxon>
        <taxon>Craniata</taxon>
        <taxon>Vertebrata</taxon>
        <taxon>Euteleostomi</taxon>
        <taxon>Actinopterygii</taxon>
        <taxon>Neopterygii</taxon>
        <taxon>Teleostei</taxon>
        <taxon>Neoteleostei</taxon>
        <taxon>Acanthomorphata</taxon>
        <taxon>Ovalentaria</taxon>
        <taxon>Atherinomorphae</taxon>
        <taxon>Beloniformes</taxon>
        <taxon>Adrianichthyidae</taxon>
        <taxon>Oryziinae</taxon>
        <taxon>Oryzias</taxon>
    </lineage>
</organism>
<evidence type="ECO:0000256" key="1">
    <source>
        <dbReference type="ARBA" id="ARBA00001947"/>
    </source>
</evidence>
<dbReference type="GO" id="GO:0006508">
    <property type="term" value="P:proteolysis"/>
    <property type="evidence" value="ECO:0007669"/>
    <property type="project" value="UniProtKB-KW"/>
</dbReference>
<evidence type="ECO:0000256" key="2">
    <source>
        <dbReference type="ARBA" id="ARBA00022670"/>
    </source>
</evidence>
<dbReference type="Pfam" id="PF08014">
    <property type="entry name" value="MATCAP"/>
    <property type="match status" value="1"/>
</dbReference>
<comment type="cofactor">
    <cofactor evidence="1">
        <name>Zn(2+)</name>
        <dbReference type="ChEBI" id="CHEBI:29105"/>
    </cofactor>
</comment>
<dbReference type="PANTHER" id="PTHR31817:SF3">
    <property type="entry name" value="TYROSINE CARBOXYPEPTIDASE MATCAP2-RELATED"/>
    <property type="match status" value="1"/>
</dbReference>
<feature type="region of interest" description="Disordered" evidence="5">
    <location>
        <begin position="89"/>
        <end position="111"/>
    </location>
</feature>
<sequence length="532" mass="60601">MILFRIIAFCSCLWKQRQVRARAAEAARLSSIRRSGRLHRPEADMSNQSTLNAEKAVSPSQVVLEKMSSSVLKCLLSTSSNSCNLFQAEEQEKDQEQQSQFQEQKTSGACRRNRLAMTQKKPRVPGVVRSSAQTNIMPSRSSSGLLKPTQNMGVVGRAVGLNPPAAPKLRRTLIYNLNRAGLPTLQKARLTREAENGRKLCIFAALKPSNVQKEKQRFFKSTFSCNPQFEYSSPVPALILERHSVASDRFLTQAVHIMELALERYGSYERFEQVTGGSLLSKSRIYHNVKKYMEMEGCVGEIVVQLSDDLLSRASMTVVNSRHTLNINVSSAREHWLEGILRHEIGTHYLRSLNNCQQPWSSGSGRKRLNLRPLNPTEEGLASIHSVLFRRDPTLWRAAMLYYTVYQASHMSFCQLFQDLGRFVENPNTRWDYCVRAKRGQTDTAQPGCFSKDQVYLDGVLRILRYRDEINFPLLMALGKVSFEDVDRLRVLAQMDNSRIPHFMQDQVKYAEQLTKIMTVNQLTDEELKAII</sequence>
<keyword evidence="2" id="KW-0645">Protease</keyword>
<keyword evidence="3" id="KW-0378">Hydrolase</keyword>
<evidence type="ECO:0000256" key="5">
    <source>
        <dbReference type="SAM" id="MobiDB-lite"/>
    </source>
</evidence>
<accession>A0A8C7XGX1</accession>
<proteinExistence type="predicted"/>
<keyword evidence="7" id="KW-1185">Reference proteome</keyword>